<reference evidence="4" key="1">
    <citation type="submission" date="2016-04" db="UniProtKB">
        <authorList>
            <consortium name="WormBaseParasite"/>
        </authorList>
    </citation>
    <scope>IDENTIFICATION</scope>
</reference>
<sequence>MCPMASPDRPLATTATPLLRNSDRNEECVPYAKHVITILPWVTISQLCGKFRVGYRPRSERVSHMVSRAKRLSDIEREANFRFQQVLSGRLLRMSQFSVFRESCRKDLSARQMEILKISSKKTRKCEGEEEKEEKQEEQKEQNDKEEIGGEGGEEWVEQN</sequence>
<evidence type="ECO:0000313" key="4">
    <source>
        <dbReference type="WBParaSite" id="NBR_0001337301-mRNA-1"/>
    </source>
</evidence>
<evidence type="ECO:0000256" key="1">
    <source>
        <dbReference type="SAM" id="MobiDB-lite"/>
    </source>
</evidence>
<gene>
    <name evidence="2" type="ORF">NBR_LOCUS13374</name>
</gene>
<name>A0A0N4YAF9_NIPBR</name>
<reference evidence="2 3" key="2">
    <citation type="submission" date="2018-11" db="EMBL/GenBank/DDBJ databases">
        <authorList>
            <consortium name="Pathogen Informatics"/>
        </authorList>
    </citation>
    <scope>NUCLEOTIDE SEQUENCE [LARGE SCALE GENOMIC DNA]</scope>
</reference>
<evidence type="ECO:0000313" key="2">
    <source>
        <dbReference type="EMBL" id="VDL76963.1"/>
    </source>
</evidence>
<dbReference type="EMBL" id="UYSL01021020">
    <property type="protein sequence ID" value="VDL76963.1"/>
    <property type="molecule type" value="Genomic_DNA"/>
</dbReference>
<keyword evidence="3" id="KW-1185">Reference proteome</keyword>
<proteinExistence type="predicted"/>
<evidence type="ECO:0000313" key="3">
    <source>
        <dbReference type="Proteomes" id="UP000271162"/>
    </source>
</evidence>
<accession>A0A0N4YAF9</accession>
<dbReference type="AlphaFoldDB" id="A0A0N4YAF9"/>
<dbReference type="WBParaSite" id="NBR_0001337301-mRNA-1">
    <property type="protein sequence ID" value="NBR_0001337301-mRNA-1"/>
    <property type="gene ID" value="NBR_0001337301"/>
</dbReference>
<protein>
    <submittedName>
        <fullName evidence="4">HTH psq-type domain-containing protein</fullName>
    </submittedName>
</protein>
<feature type="region of interest" description="Disordered" evidence="1">
    <location>
        <begin position="123"/>
        <end position="160"/>
    </location>
</feature>
<feature type="compositionally biased region" description="Basic and acidic residues" evidence="1">
    <location>
        <begin position="133"/>
        <end position="148"/>
    </location>
</feature>
<organism evidence="4">
    <name type="scientific">Nippostrongylus brasiliensis</name>
    <name type="common">Rat hookworm</name>
    <dbReference type="NCBI Taxonomy" id="27835"/>
    <lineage>
        <taxon>Eukaryota</taxon>
        <taxon>Metazoa</taxon>
        <taxon>Ecdysozoa</taxon>
        <taxon>Nematoda</taxon>
        <taxon>Chromadorea</taxon>
        <taxon>Rhabditida</taxon>
        <taxon>Rhabditina</taxon>
        <taxon>Rhabditomorpha</taxon>
        <taxon>Strongyloidea</taxon>
        <taxon>Heligmosomidae</taxon>
        <taxon>Nippostrongylus</taxon>
    </lineage>
</organism>
<dbReference type="Proteomes" id="UP000271162">
    <property type="component" value="Unassembled WGS sequence"/>
</dbReference>